<comment type="caution">
    <text evidence="1">The sequence shown here is derived from an EMBL/GenBank/DDBJ whole genome shotgun (WGS) entry which is preliminary data.</text>
</comment>
<reference evidence="1" key="1">
    <citation type="journal article" date="2021" name="J Fungi (Basel)">
        <title>Virulence traits and population genomics of the black yeast Aureobasidium melanogenum.</title>
        <authorList>
            <person name="Cernosa A."/>
            <person name="Sun X."/>
            <person name="Gostincar C."/>
            <person name="Fang C."/>
            <person name="Gunde-Cimerman N."/>
            <person name="Song Z."/>
        </authorList>
    </citation>
    <scope>NUCLEOTIDE SEQUENCE</scope>
    <source>
        <strain evidence="1">EXF-9298</strain>
    </source>
</reference>
<gene>
    <name evidence="1" type="ORF">KCU98_g11608</name>
</gene>
<feature type="non-terminal residue" evidence="1">
    <location>
        <position position="1"/>
    </location>
</feature>
<accession>A0A9P8JPX9</accession>
<dbReference type="AlphaFoldDB" id="A0A9P8JPX9"/>
<proteinExistence type="predicted"/>
<protein>
    <submittedName>
        <fullName evidence="1">Uncharacterized protein</fullName>
    </submittedName>
</protein>
<sequence>NKQLNTNSDMCRELRKVWYQCRHELVYRYYCREARRTGLQCPSNEWQYEKLEHFGGTNIPCEHPDCVRWARRLAEMRQETLERNIADAMYRRID</sequence>
<keyword evidence="2" id="KW-1185">Reference proteome</keyword>
<organism evidence="1 2">
    <name type="scientific">Aureobasidium melanogenum</name>
    <name type="common">Aureobasidium pullulans var. melanogenum</name>
    <dbReference type="NCBI Taxonomy" id="46634"/>
    <lineage>
        <taxon>Eukaryota</taxon>
        <taxon>Fungi</taxon>
        <taxon>Dikarya</taxon>
        <taxon>Ascomycota</taxon>
        <taxon>Pezizomycotina</taxon>
        <taxon>Dothideomycetes</taxon>
        <taxon>Dothideomycetidae</taxon>
        <taxon>Dothideales</taxon>
        <taxon>Saccotheciaceae</taxon>
        <taxon>Aureobasidium</taxon>
    </lineage>
</organism>
<evidence type="ECO:0000313" key="1">
    <source>
        <dbReference type="EMBL" id="KAG9975040.1"/>
    </source>
</evidence>
<dbReference type="Proteomes" id="UP000729357">
    <property type="component" value="Unassembled WGS sequence"/>
</dbReference>
<evidence type="ECO:0000313" key="2">
    <source>
        <dbReference type="Proteomes" id="UP000729357"/>
    </source>
</evidence>
<dbReference type="EMBL" id="JAHFXS010001887">
    <property type="protein sequence ID" value="KAG9975040.1"/>
    <property type="molecule type" value="Genomic_DNA"/>
</dbReference>
<reference evidence="1" key="2">
    <citation type="submission" date="2021-08" db="EMBL/GenBank/DDBJ databases">
        <authorList>
            <person name="Gostincar C."/>
            <person name="Sun X."/>
            <person name="Song Z."/>
            <person name="Gunde-Cimerman N."/>
        </authorList>
    </citation>
    <scope>NUCLEOTIDE SEQUENCE</scope>
    <source>
        <strain evidence="1">EXF-9298</strain>
    </source>
</reference>
<feature type="non-terminal residue" evidence="1">
    <location>
        <position position="94"/>
    </location>
</feature>
<name>A0A9P8JPX9_AURME</name>